<dbReference type="AlphaFoldDB" id="A7SR12"/>
<feature type="region of interest" description="Disordered" evidence="7">
    <location>
        <begin position="1"/>
        <end position="38"/>
    </location>
</feature>
<reference evidence="10 11" key="1">
    <citation type="journal article" date="2007" name="Science">
        <title>Sea anemone genome reveals ancestral eumetazoan gene repertoire and genomic organization.</title>
        <authorList>
            <person name="Putnam N.H."/>
            <person name="Srivastava M."/>
            <person name="Hellsten U."/>
            <person name="Dirks B."/>
            <person name="Chapman J."/>
            <person name="Salamov A."/>
            <person name="Terry A."/>
            <person name="Shapiro H."/>
            <person name="Lindquist E."/>
            <person name="Kapitonov V.V."/>
            <person name="Jurka J."/>
            <person name="Genikhovich G."/>
            <person name="Grigoriev I.V."/>
            <person name="Lucas S.M."/>
            <person name="Steele R.E."/>
            <person name="Finnerty J.R."/>
            <person name="Technau U."/>
            <person name="Martindale M.Q."/>
            <person name="Rokhsar D.S."/>
        </authorList>
    </citation>
    <scope>NUCLEOTIDE SEQUENCE [LARGE SCALE GENOMIC DNA]</scope>
    <source>
        <strain evidence="11">CH2 X CH6</strain>
    </source>
</reference>
<dbReference type="Pfam" id="PF02148">
    <property type="entry name" value="zf-UBP"/>
    <property type="match status" value="1"/>
</dbReference>
<dbReference type="PANTHER" id="PTHR21646">
    <property type="entry name" value="UBIQUITIN CARBOXYL-TERMINAL HYDROLASE"/>
    <property type="match status" value="1"/>
</dbReference>
<evidence type="ECO:0000259" key="9">
    <source>
        <dbReference type="PROSITE" id="PS50271"/>
    </source>
</evidence>
<keyword evidence="4 6" id="KW-0863">Zinc-finger</keyword>
<evidence type="ECO:0000259" key="8">
    <source>
        <dbReference type="PROSITE" id="PS50235"/>
    </source>
</evidence>
<dbReference type="Gene3D" id="3.30.40.10">
    <property type="entry name" value="Zinc/RING finger domain, C3HC4 (zinc finger)"/>
    <property type="match status" value="1"/>
</dbReference>
<evidence type="ECO:0000313" key="10">
    <source>
        <dbReference type="EMBL" id="EDO33880.1"/>
    </source>
</evidence>
<dbReference type="InterPro" id="IPR013083">
    <property type="entry name" value="Znf_RING/FYVE/PHD"/>
</dbReference>
<evidence type="ECO:0000256" key="2">
    <source>
        <dbReference type="ARBA" id="ARBA00012759"/>
    </source>
</evidence>
<evidence type="ECO:0000256" key="1">
    <source>
        <dbReference type="ARBA" id="ARBA00000707"/>
    </source>
</evidence>
<dbReference type="SUPFAM" id="SSF54001">
    <property type="entry name" value="Cysteine proteinases"/>
    <property type="match status" value="1"/>
</dbReference>
<dbReference type="PANTHER" id="PTHR21646:SF39">
    <property type="entry name" value="UBIQUITIN CARBOXYL-TERMINAL HYDROLASE 16"/>
    <property type="match status" value="1"/>
</dbReference>
<dbReference type="PROSITE" id="PS00972">
    <property type="entry name" value="USP_1"/>
    <property type="match status" value="1"/>
</dbReference>
<dbReference type="HOGENOM" id="CLU_069152_0_0_1"/>
<dbReference type="GO" id="GO:0004843">
    <property type="term" value="F:cysteine-type deubiquitinase activity"/>
    <property type="evidence" value="ECO:0007669"/>
    <property type="project" value="UniProtKB-EC"/>
</dbReference>
<dbReference type="eggNOG" id="KOG1873">
    <property type="taxonomic scope" value="Eukaryota"/>
</dbReference>
<dbReference type="EMBL" id="DS469753">
    <property type="protein sequence ID" value="EDO33880.1"/>
    <property type="molecule type" value="Genomic_DNA"/>
</dbReference>
<dbReference type="SMART" id="SM00290">
    <property type="entry name" value="ZnF_UBP"/>
    <property type="match status" value="1"/>
</dbReference>
<dbReference type="GO" id="GO:0016579">
    <property type="term" value="P:protein deubiquitination"/>
    <property type="evidence" value="ECO:0007669"/>
    <property type="project" value="InterPro"/>
</dbReference>
<dbReference type="GO" id="GO:0008270">
    <property type="term" value="F:zinc ion binding"/>
    <property type="evidence" value="ECO:0007669"/>
    <property type="project" value="UniProtKB-KW"/>
</dbReference>
<gene>
    <name evidence="10" type="ORF">NEMVEDRAFT_v1g216070</name>
</gene>
<name>A7SR12_NEMVE</name>
<proteinExistence type="predicted"/>
<feature type="domain" description="USP" evidence="8">
    <location>
        <begin position="186"/>
        <end position="341"/>
    </location>
</feature>
<dbReference type="STRING" id="45351.A7SR12"/>
<dbReference type="SUPFAM" id="SSF57850">
    <property type="entry name" value="RING/U-box"/>
    <property type="match status" value="1"/>
</dbReference>
<dbReference type="InterPro" id="IPR001394">
    <property type="entry name" value="Peptidase_C19_UCH"/>
</dbReference>
<dbReference type="OMA" id="THDIRVC"/>
<keyword evidence="5" id="KW-0862">Zinc</keyword>
<dbReference type="InterPro" id="IPR050185">
    <property type="entry name" value="Ub_carboxyl-term_hydrolase"/>
</dbReference>
<dbReference type="PhylomeDB" id="A7SR12"/>
<dbReference type="InParanoid" id="A7SR12"/>
<dbReference type="Pfam" id="PF00443">
    <property type="entry name" value="UCH"/>
    <property type="match status" value="1"/>
</dbReference>
<dbReference type="PROSITE" id="PS50235">
    <property type="entry name" value="USP_3"/>
    <property type="match status" value="1"/>
</dbReference>
<accession>A7SR12</accession>
<evidence type="ECO:0000256" key="6">
    <source>
        <dbReference type="PROSITE-ProRule" id="PRU00502"/>
    </source>
</evidence>
<protein>
    <recommendedName>
        <fullName evidence="2">ubiquitinyl hydrolase 1</fullName>
        <ecNumber evidence="2">3.4.19.12</ecNumber>
    </recommendedName>
</protein>
<dbReference type="EC" id="3.4.19.12" evidence="2"/>
<dbReference type="InterPro" id="IPR001607">
    <property type="entry name" value="Znf_UBP"/>
</dbReference>
<organism evidence="10 11">
    <name type="scientific">Nematostella vectensis</name>
    <name type="common">Starlet sea anemone</name>
    <dbReference type="NCBI Taxonomy" id="45351"/>
    <lineage>
        <taxon>Eukaryota</taxon>
        <taxon>Metazoa</taxon>
        <taxon>Cnidaria</taxon>
        <taxon>Anthozoa</taxon>
        <taxon>Hexacorallia</taxon>
        <taxon>Actiniaria</taxon>
        <taxon>Edwardsiidae</taxon>
        <taxon>Nematostella</taxon>
    </lineage>
</organism>
<feature type="domain" description="UBP-type" evidence="9">
    <location>
        <begin position="38"/>
        <end position="153"/>
    </location>
</feature>
<evidence type="ECO:0000313" key="11">
    <source>
        <dbReference type="Proteomes" id="UP000001593"/>
    </source>
</evidence>
<evidence type="ECO:0000256" key="3">
    <source>
        <dbReference type="ARBA" id="ARBA00022723"/>
    </source>
</evidence>
<evidence type="ECO:0000256" key="7">
    <source>
        <dbReference type="SAM" id="MobiDB-lite"/>
    </source>
</evidence>
<dbReference type="Proteomes" id="UP000001593">
    <property type="component" value="Unassembled WGS sequence"/>
</dbReference>
<dbReference type="PROSITE" id="PS50271">
    <property type="entry name" value="ZF_UBP"/>
    <property type="match status" value="1"/>
</dbReference>
<keyword evidence="3" id="KW-0479">Metal-binding</keyword>
<dbReference type="Gene3D" id="3.90.70.10">
    <property type="entry name" value="Cysteine proteinases"/>
    <property type="match status" value="1"/>
</dbReference>
<evidence type="ECO:0000256" key="4">
    <source>
        <dbReference type="ARBA" id="ARBA00022771"/>
    </source>
</evidence>
<sequence length="341" mass="37951">MGKKSKRHGHGGHNKGKNNRQQDENSSNGGGSNSEGSKKCSHITKAIKLGVLQNHIPHMKIGQCSVCNEVPNKNTSICICLRCSKQGCDRYSNGKHGLSHYEDTPSHCITVNLSSLMVWCYSCDIEIPVAPNTDLQDCINLLLKALQSTGRQLQGNGLLPKVVLRDVTQDSEIMARHYHPQHKLVKGLVNLGNTCFFNAVMQNLCQTELLYLVMKFASQDDYMHTFTAPNKQLSELSVKVATPPGSLTMALKKLLIQMKNSDPGPLNPKHLFSEICKKSPRFRGYQQQDSQELLRCLLDSIKTEQLRRLKIGVLDAFGVNAEEGGTLKQLSEEKKDIVRDL</sequence>
<feature type="compositionally biased region" description="Basic residues" evidence="7">
    <location>
        <begin position="1"/>
        <end position="18"/>
    </location>
</feature>
<dbReference type="InterPro" id="IPR038765">
    <property type="entry name" value="Papain-like_cys_pep_sf"/>
</dbReference>
<keyword evidence="11" id="KW-1185">Reference proteome</keyword>
<dbReference type="InterPro" id="IPR018200">
    <property type="entry name" value="USP_CS"/>
</dbReference>
<dbReference type="InterPro" id="IPR028889">
    <property type="entry name" value="USP"/>
</dbReference>
<comment type="catalytic activity">
    <reaction evidence="1">
        <text>Thiol-dependent hydrolysis of ester, thioester, amide, peptide and isopeptide bonds formed by the C-terminal Gly of ubiquitin (a 76-residue protein attached to proteins as an intracellular targeting signal).</text>
        <dbReference type="EC" id="3.4.19.12"/>
    </reaction>
</comment>
<evidence type="ECO:0000256" key="5">
    <source>
        <dbReference type="ARBA" id="ARBA00022833"/>
    </source>
</evidence>